<organism evidence="16">
    <name type="scientific">Rheinheimera sp. BAL341</name>
    <dbReference type="NCBI Taxonomy" id="1708203"/>
    <lineage>
        <taxon>Bacteria</taxon>
        <taxon>Pseudomonadati</taxon>
        <taxon>Pseudomonadota</taxon>
        <taxon>Gammaproteobacteria</taxon>
        <taxon>Chromatiales</taxon>
        <taxon>Chromatiaceae</taxon>
        <taxon>Rheinheimera</taxon>
    </lineage>
</organism>
<evidence type="ECO:0000256" key="9">
    <source>
        <dbReference type="ARBA" id="ARBA00031996"/>
    </source>
</evidence>
<dbReference type="AlphaFoldDB" id="A0A486XLU9"/>
<dbReference type="Pfam" id="PF17837">
    <property type="entry name" value="4PPT_N"/>
    <property type="match status" value="1"/>
</dbReference>
<comment type="catalytic activity">
    <reaction evidence="11">
        <text>apo-[peptidyl-carrier protein] + CoA = holo-[peptidyl-carrier protein] + adenosine 3',5'-bisphosphate + H(+)</text>
        <dbReference type="Rhea" id="RHEA:46228"/>
        <dbReference type="Rhea" id="RHEA-COMP:11479"/>
        <dbReference type="Rhea" id="RHEA-COMP:11480"/>
        <dbReference type="ChEBI" id="CHEBI:15378"/>
        <dbReference type="ChEBI" id="CHEBI:29999"/>
        <dbReference type="ChEBI" id="CHEBI:57287"/>
        <dbReference type="ChEBI" id="CHEBI:58343"/>
        <dbReference type="ChEBI" id="CHEBI:64479"/>
    </reaction>
</comment>
<dbReference type="UniPathway" id="UPA00017"/>
<feature type="binding site" evidence="12">
    <location>
        <position position="62"/>
    </location>
    <ligand>
        <name>CoA</name>
        <dbReference type="ChEBI" id="CHEBI:57287"/>
    </ligand>
</feature>
<dbReference type="Pfam" id="PF01648">
    <property type="entry name" value="ACPS"/>
    <property type="match status" value="1"/>
</dbReference>
<evidence type="ECO:0000256" key="3">
    <source>
        <dbReference type="ARBA" id="ARBA00008342"/>
    </source>
</evidence>
<dbReference type="PANTHER" id="PTHR38096:SF1">
    <property type="entry name" value="ENTEROBACTIN SYNTHASE COMPONENT D"/>
    <property type="match status" value="1"/>
</dbReference>
<evidence type="ECO:0000256" key="13">
    <source>
        <dbReference type="PIRSR" id="PIRSR603542-2"/>
    </source>
</evidence>
<name>A0A486XLU9_9GAMM</name>
<gene>
    <name evidence="16" type="ORF">BAL341_1425</name>
</gene>
<sequence>MIVKEIVSQFASNTLGNGCVIFRCNFDVAQYSDTQFFYYNVPFHNSLINAVPKRRAEFLAGRYCAQQALLKLGIHNTFVGVGKNRNPIWPTDIVGSISHDKDNAIAIVKPETSQNSIIGVDIERWIGKDELQDMRKMIINEEEYWLLMKAGLDTTQAITLGFSAKESFFKAAYKIVNEYFGFEEAQITAIHRSAHGGFLKLNISDSLKTKLPSRTEFKVSFFFESERVLTICNH</sequence>
<evidence type="ECO:0000256" key="6">
    <source>
        <dbReference type="ARBA" id="ARBA00022679"/>
    </source>
</evidence>
<dbReference type="PRINTS" id="PR01399">
    <property type="entry name" value="ENTSNTHTASED"/>
</dbReference>
<feature type="binding site" evidence="12">
    <location>
        <position position="121"/>
    </location>
    <ligand>
        <name>CoA</name>
        <dbReference type="ChEBI" id="CHEBI:57287"/>
    </ligand>
</feature>
<dbReference type="PANTHER" id="PTHR38096">
    <property type="entry name" value="ENTEROBACTIN SYNTHASE COMPONENT D"/>
    <property type="match status" value="1"/>
</dbReference>
<comment type="pathway">
    <text evidence="2">Siderophore biosynthesis; enterobactin biosynthesis.</text>
</comment>
<feature type="binding site" evidence="12">
    <location>
        <position position="166"/>
    </location>
    <ligand>
        <name>CoA</name>
        <dbReference type="ChEBI" id="CHEBI:57287"/>
    </ligand>
</feature>
<proteinExistence type="inferred from homology"/>
<comment type="cofactor">
    <cofactor evidence="13">
        <name>Mg(2+)</name>
        <dbReference type="ChEBI" id="CHEBI:18420"/>
    </cofactor>
</comment>
<dbReference type="InterPro" id="IPR008278">
    <property type="entry name" value="4-PPantetheinyl_Trfase_dom"/>
</dbReference>
<evidence type="ECO:0000256" key="2">
    <source>
        <dbReference type="ARBA" id="ARBA00004993"/>
    </source>
</evidence>
<evidence type="ECO:0000313" key="16">
    <source>
        <dbReference type="EMBL" id="VHO03425.1"/>
    </source>
</evidence>
<evidence type="ECO:0000256" key="7">
    <source>
        <dbReference type="ARBA" id="ARBA00023191"/>
    </source>
</evidence>
<feature type="binding site" evidence="13">
    <location>
        <position position="123"/>
    </location>
    <ligand>
        <name>Mg(2+)</name>
        <dbReference type="ChEBI" id="CHEBI:18420"/>
    </ligand>
</feature>
<dbReference type="GO" id="GO:0009239">
    <property type="term" value="P:enterobactin biosynthetic process"/>
    <property type="evidence" value="ECO:0007669"/>
    <property type="project" value="UniProtKB-UniPathway"/>
</dbReference>
<evidence type="ECO:0000256" key="1">
    <source>
        <dbReference type="ARBA" id="ARBA00003937"/>
    </source>
</evidence>
<protein>
    <recommendedName>
        <fullName evidence="5">Enterobactin synthase component D</fullName>
    </recommendedName>
    <alternativeName>
        <fullName evidence="8">4'-phosphopantetheinyl transferase EntD</fullName>
    </alternativeName>
    <alternativeName>
        <fullName evidence="9">Enterochelin synthase D</fullName>
    </alternativeName>
</protein>
<evidence type="ECO:0000256" key="11">
    <source>
        <dbReference type="ARBA" id="ARBA00049191"/>
    </source>
</evidence>
<dbReference type="GO" id="GO:0008897">
    <property type="term" value="F:holo-[acyl-carrier-protein] synthase activity"/>
    <property type="evidence" value="ECO:0007669"/>
    <property type="project" value="InterPro"/>
</dbReference>
<dbReference type="GO" id="GO:0000287">
    <property type="term" value="F:magnesium ion binding"/>
    <property type="evidence" value="ECO:0007669"/>
    <property type="project" value="InterPro"/>
</dbReference>
<accession>A0A486XLU9</accession>
<feature type="binding site" evidence="13">
    <location>
        <position position="121"/>
    </location>
    <ligand>
        <name>Mg(2+)</name>
        <dbReference type="ChEBI" id="CHEBI:18420"/>
    </ligand>
</feature>
<evidence type="ECO:0000256" key="5">
    <source>
        <dbReference type="ARBA" id="ARBA00019087"/>
    </source>
</evidence>
<dbReference type="GO" id="GO:0005886">
    <property type="term" value="C:plasma membrane"/>
    <property type="evidence" value="ECO:0007669"/>
    <property type="project" value="TreeGrafter"/>
</dbReference>
<keyword evidence="13" id="KW-0479">Metal-binding</keyword>
<keyword evidence="6 16" id="KW-0808">Transferase</keyword>
<feature type="binding site" evidence="12">
    <location>
        <position position="170"/>
    </location>
    <ligand>
        <name>CoA</name>
        <dbReference type="ChEBI" id="CHEBI:57287"/>
    </ligand>
</feature>
<feature type="binding site" evidence="12">
    <location>
        <begin position="98"/>
        <end position="99"/>
    </location>
    <ligand>
        <name>CoA</name>
        <dbReference type="ChEBI" id="CHEBI:57287"/>
    </ligand>
</feature>
<comment type="function">
    <text evidence="1">Involved in the biosynthesis of the siderophore enterobactin (enterochelin), which is a macrocyclic trimeric lactone of N-(2,3-dihydroxybenzoyl)-serine. The serine trilactone serves as a scaffolding for the three catechol functionalities that provide hexadentate coordination for the tightly ligated iron(2+) atoms. Plays an essential role in the assembly of the enterobactin by catalyzing the transfer of the 4'-phosphopantetheine (Ppant) moiety from coenzyme A to the apo-domains of both EntB (ArCP domain) and EntF (PCP domain) to yield their holo-forms which make them competent for the activation of 2,3-dihydroxybenzoate (DHB) and L-serine, respectively.</text>
</comment>
<comment type="similarity">
    <text evidence="3">Belongs to the P-Pant transferase superfamily. EntD family.</text>
</comment>
<evidence type="ECO:0000256" key="10">
    <source>
        <dbReference type="ARBA" id="ARBA00049176"/>
    </source>
</evidence>
<feature type="domain" description="4'-phosphopantetheinyl transferase" evidence="14">
    <location>
        <begin position="118"/>
        <end position="194"/>
    </location>
</feature>
<reference evidence="16" key="1">
    <citation type="submission" date="2019-04" db="EMBL/GenBank/DDBJ databases">
        <authorList>
            <person name="Brambilla D."/>
        </authorList>
    </citation>
    <scope>NUCLEOTIDE SEQUENCE</scope>
    <source>
        <strain evidence="16">BAL1</strain>
    </source>
</reference>
<keyword evidence="7" id="KW-0259">Enterobactin biosynthesis</keyword>
<evidence type="ECO:0000256" key="4">
    <source>
        <dbReference type="ARBA" id="ARBA00011503"/>
    </source>
</evidence>
<dbReference type="InterPro" id="IPR003542">
    <property type="entry name" value="Enbac_synth_compD-like"/>
</dbReference>
<comment type="subunit">
    <text evidence="4">EntB, EntD, EntE, and EntF form a multienzyme complex called enterobactin synthase.</text>
</comment>
<dbReference type="EMBL" id="CAAJGR010000082">
    <property type="protein sequence ID" value="VHO03425.1"/>
    <property type="molecule type" value="Genomic_DNA"/>
</dbReference>
<comment type="catalytic activity">
    <reaction evidence="10">
        <text>apo-[aryl-carrier protein] + CoA = holo-[aryl-carrier protein] + adenosine 3',5'-bisphosphate + H(+)</text>
        <dbReference type="Rhea" id="RHEA:48404"/>
        <dbReference type="Rhea" id="RHEA-COMP:15903"/>
        <dbReference type="Rhea" id="RHEA-COMP:17557"/>
        <dbReference type="ChEBI" id="CHEBI:15378"/>
        <dbReference type="ChEBI" id="CHEBI:29999"/>
        <dbReference type="ChEBI" id="CHEBI:57287"/>
        <dbReference type="ChEBI" id="CHEBI:58343"/>
        <dbReference type="ChEBI" id="CHEBI:64479"/>
    </reaction>
</comment>
<feature type="binding site" evidence="13">
    <location>
        <position position="122"/>
    </location>
    <ligand>
        <name>Mg(2+)</name>
        <dbReference type="ChEBI" id="CHEBI:18420"/>
    </ligand>
</feature>
<keyword evidence="13" id="KW-0460">Magnesium</keyword>
<dbReference type="GO" id="GO:0009366">
    <property type="term" value="C:enterobactin synthetase complex"/>
    <property type="evidence" value="ECO:0007669"/>
    <property type="project" value="InterPro"/>
</dbReference>
<feature type="domain" description="4'-phosphopantetheinyl transferase N-terminal" evidence="15">
    <location>
        <begin position="48"/>
        <end position="108"/>
    </location>
</feature>
<dbReference type="InterPro" id="IPR037143">
    <property type="entry name" value="4-PPantetheinyl_Trfase_dom_sf"/>
</dbReference>
<feature type="binding site" evidence="12">
    <location>
        <position position="54"/>
    </location>
    <ligand>
        <name>CoA</name>
        <dbReference type="ChEBI" id="CHEBI:57287"/>
    </ligand>
</feature>
<evidence type="ECO:0000256" key="12">
    <source>
        <dbReference type="PIRSR" id="PIRSR603542-1"/>
    </source>
</evidence>
<evidence type="ECO:0000259" key="14">
    <source>
        <dbReference type="Pfam" id="PF01648"/>
    </source>
</evidence>
<evidence type="ECO:0000256" key="8">
    <source>
        <dbReference type="ARBA" id="ARBA00029894"/>
    </source>
</evidence>
<dbReference type="SUPFAM" id="SSF56214">
    <property type="entry name" value="4'-phosphopantetheinyl transferase"/>
    <property type="match status" value="1"/>
</dbReference>
<evidence type="ECO:0000259" key="15">
    <source>
        <dbReference type="Pfam" id="PF17837"/>
    </source>
</evidence>
<dbReference type="InterPro" id="IPR041354">
    <property type="entry name" value="4PPT_N"/>
</dbReference>